<organism evidence="1 2">
    <name type="scientific">Penicillium subrubescens</name>
    <dbReference type="NCBI Taxonomy" id="1316194"/>
    <lineage>
        <taxon>Eukaryota</taxon>
        <taxon>Fungi</taxon>
        <taxon>Dikarya</taxon>
        <taxon>Ascomycota</taxon>
        <taxon>Pezizomycotina</taxon>
        <taxon>Eurotiomycetes</taxon>
        <taxon>Eurotiomycetidae</taxon>
        <taxon>Eurotiales</taxon>
        <taxon>Aspergillaceae</taxon>
        <taxon>Penicillium</taxon>
    </lineage>
</organism>
<dbReference type="Proteomes" id="UP000186955">
    <property type="component" value="Unassembled WGS sequence"/>
</dbReference>
<dbReference type="AlphaFoldDB" id="A0A1Q5UIQ4"/>
<protein>
    <submittedName>
        <fullName evidence="1">Uncharacterized protein</fullName>
    </submittedName>
</protein>
<comment type="caution">
    <text evidence="1">The sequence shown here is derived from an EMBL/GenBank/DDBJ whole genome shotgun (WGS) entry which is preliminary data.</text>
</comment>
<accession>A0A1Q5UIQ4</accession>
<name>A0A1Q5UIQ4_9EURO</name>
<reference evidence="1 2" key="1">
    <citation type="submission" date="2016-10" db="EMBL/GenBank/DDBJ databases">
        <title>Genome sequence of the ascomycete fungus Penicillium subrubescens.</title>
        <authorList>
            <person name="De Vries R.P."/>
            <person name="Peng M."/>
            <person name="Dilokpimol A."/>
            <person name="Hilden K."/>
            <person name="Makela M.R."/>
            <person name="Grigoriev I."/>
            <person name="Riley R."/>
            <person name="Granchi Z."/>
        </authorList>
    </citation>
    <scope>NUCLEOTIDE SEQUENCE [LARGE SCALE GENOMIC DNA]</scope>
    <source>
        <strain evidence="1 2">CBS 132785</strain>
    </source>
</reference>
<gene>
    <name evidence="1" type="ORF">PENSUB_2078</name>
</gene>
<evidence type="ECO:0000313" key="1">
    <source>
        <dbReference type="EMBL" id="OKP12342.1"/>
    </source>
</evidence>
<dbReference type="EMBL" id="MNBE01000228">
    <property type="protein sequence ID" value="OKP12342.1"/>
    <property type="molecule type" value="Genomic_DNA"/>
</dbReference>
<keyword evidence="2" id="KW-1185">Reference proteome</keyword>
<sequence>MSVPAVLVASASSELLLDRRWRRRELGGRGVRPAMEGGCEVEGPPRYSEEGGKCSELLVAAAAAEEE</sequence>
<evidence type="ECO:0000313" key="2">
    <source>
        <dbReference type="Proteomes" id="UP000186955"/>
    </source>
</evidence>
<proteinExistence type="predicted"/>